<proteinExistence type="predicted"/>
<evidence type="ECO:0000313" key="1">
    <source>
        <dbReference type="EMBL" id="KAJ8880842.1"/>
    </source>
</evidence>
<keyword evidence="2" id="KW-1185">Reference proteome</keyword>
<evidence type="ECO:0000313" key="2">
    <source>
        <dbReference type="Proteomes" id="UP001159363"/>
    </source>
</evidence>
<reference evidence="1 2" key="1">
    <citation type="submission" date="2023-02" db="EMBL/GenBank/DDBJ databases">
        <title>LHISI_Scaffold_Assembly.</title>
        <authorList>
            <person name="Stuart O.P."/>
            <person name="Cleave R."/>
            <person name="Magrath M.J.L."/>
            <person name="Mikheyev A.S."/>
        </authorList>
    </citation>
    <scope>NUCLEOTIDE SEQUENCE [LARGE SCALE GENOMIC DNA]</scope>
    <source>
        <strain evidence="1">Daus_M_001</strain>
        <tissue evidence="1">Leg muscle</tissue>
    </source>
</reference>
<dbReference type="EMBL" id="JARBHB010000006">
    <property type="protein sequence ID" value="KAJ8880842.1"/>
    <property type="molecule type" value="Genomic_DNA"/>
</dbReference>
<gene>
    <name evidence="1" type="ORF">PR048_017313</name>
</gene>
<sequence length="234" mass="26058">MDDTDKICHLLLTMEDNFNTFITAIETMKQDSTTEFVDNVVSSKIMCYVCGKVGHKRKNSGPRAHQADISFTAFSCELTSKDIFILDSGTTNHLVVGSLEDCMSDIRTLPITVVIKTANAGEMIATRARKFMGNYASGTISFEALIVPDLKNNLLSISKLIQKNLTVVFSKKKVTIKGENISVECEKGHFNLLLLKLNPVTENTKHTIRCQEFGGIITTSETSLWHRRLGHLNK</sequence>
<organism evidence="1 2">
    <name type="scientific">Dryococelus australis</name>
    <dbReference type="NCBI Taxonomy" id="614101"/>
    <lineage>
        <taxon>Eukaryota</taxon>
        <taxon>Metazoa</taxon>
        <taxon>Ecdysozoa</taxon>
        <taxon>Arthropoda</taxon>
        <taxon>Hexapoda</taxon>
        <taxon>Insecta</taxon>
        <taxon>Pterygota</taxon>
        <taxon>Neoptera</taxon>
        <taxon>Polyneoptera</taxon>
        <taxon>Phasmatodea</taxon>
        <taxon>Verophasmatodea</taxon>
        <taxon>Anareolatae</taxon>
        <taxon>Phasmatidae</taxon>
        <taxon>Eurycanthinae</taxon>
        <taxon>Dryococelus</taxon>
    </lineage>
</organism>
<comment type="caution">
    <text evidence="1">The sequence shown here is derived from an EMBL/GenBank/DDBJ whole genome shotgun (WGS) entry which is preliminary data.</text>
</comment>
<accession>A0ABQ9H958</accession>
<evidence type="ECO:0008006" key="3">
    <source>
        <dbReference type="Google" id="ProtNLM"/>
    </source>
</evidence>
<protein>
    <recommendedName>
        <fullName evidence="3">GAG-pre-integrase domain-containing protein</fullName>
    </recommendedName>
</protein>
<name>A0ABQ9H958_9NEOP</name>
<dbReference type="Proteomes" id="UP001159363">
    <property type="component" value="Chromosome 5"/>
</dbReference>